<evidence type="ECO:0008006" key="4">
    <source>
        <dbReference type="Google" id="ProtNLM"/>
    </source>
</evidence>
<feature type="compositionally biased region" description="Acidic residues" evidence="1">
    <location>
        <begin position="37"/>
        <end position="50"/>
    </location>
</feature>
<dbReference type="InterPro" id="IPR022254">
    <property type="entry name" value="DUF3775"/>
</dbReference>
<evidence type="ECO:0000313" key="3">
    <source>
        <dbReference type="Proteomes" id="UP000549457"/>
    </source>
</evidence>
<dbReference type="Proteomes" id="UP000549457">
    <property type="component" value="Unassembled WGS sequence"/>
</dbReference>
<proteinExistence type="predicted"/>
<evidence type="ECO:0000313" key="2">
    <source>
        <dbReference type="EMBL" id="MBB5222574.1"/>
    </source>
</evidence>
<accession>A0A840SNI6</accession>
<organism evidence="2 3">
    <name type="scientific">Amaricoccus macauensis</name>
    <dbReference type="NCBI Taxonomy" id="57001"/>
    <lineage>
        <taxon>Bacteria</taxon>
        <taxon>Pseudomonadati</taxon>
        <taxon>Pseudomonadota</taxon>
        <taxon>Alphaproteobacteria</taxon>
        <taxon>Rhodobacterales</taxon>
        <taxon>Paracoccaceae</taxon>
        <taxon>Amaricoccus</taxon>
    </lineage>
</organism>
<dbReference type="RefSeq" id="WP_184149610.1">
    <property type="nucleotide sequence ID" value="NZ_JACHFM010000002.1"/>
</dbReference>
<dbReference type="Pfam" id="PF12616">
    <property type="entry name" value="DUF3775"/>
    <property type="match status" value="1"/>
</dbReference>
<dbReference type="AlphaFoldDB" id="A0A840SNI6"/>
<gene>
    <name evidence="2" type="ORF">HNP73_002510</name>
</gene>
<feature type="region of interest" description="Disordered" evidence="1">
    <location>
        <begin position="27"/>
        <end position="50"/>
    </location>
</feature>
<dbReference type="EMBL" id="JACHFM010000002">
    <property type="protein sequence ID" value="MBB5222574.1"/>
    <property type="molecule type" value="Genomic_DNA"/>
</dbReference>
<protein>
    <recommendedName>
        <fullName evidence="4">DUF3775 domain-containing protein</fullName>
    </recommendedName>
</protein>
<keyword evidence="3" id="KW-1185">Reference proteome</keyword>
<sequence>MDEFDLNPELLQELIFKLRAVMAREGLVSPDSGSNPTDDEGPATLQEDDDDLTRAELEALIDDLEPDQQAQLVALMWLGRGDVEPEEFSEALTLAAERHEGATAAYLLAHPHVADYLEEGVDRLMDGTDLMESGEY</sequence>
<evidence type="ECO:0000256" key="1">
    <source>
        <dbReference type="SAM" id="MobiDB-lite"/>
    </source>
</evidence>
<reference evidence="2 3" key="1">
    <citation type="submission" date="2020-08" db="EMBL/GenBank/DDBJ databases">
        <title>Genomic Encyclopedia of Type Strains, Phase IV (KMG-IV): sequencing the most valuable type-strain genomes for metagenomic binning, comparative biology and taxonomic classification.</title>
        <authorList>
            <person name="Goeker M."/>
        </authorList>
    </citation>
    <scope>NUCLEOTIDE SEQUENCE [LARGE SCALE GENOMIC DNA]</scope>
    <source>
        <strain evidence="2 3">DSM 101730</strain>
    </source>
</reference>
<comment type="caution">
    <text evidence="2">The sequence shown here is derived from an EMBL/GenBank/DDBJ whole genome shotgun (WGS) entry which is preliminary data.</text>
</comment>
<name>A0A840SNI6_9RHOB</name>